<keyword evidence="5" id="KW-1185">Reference proteome</keyword>
<dbReference type="RefSeq" id="WP_142902352.1">
    <property type="nucleotide sequence ID" value="NZ_ML660087.1"/>
</dbReference>
<dbReference type="InterPro" id="IPR001647">
    <property type="entry name" value="HTH_TetR"/>
</dbReference>
<dbReference type="GO" id="GO:0003677">
    <property type="term" value="F:DNA binding"/>
    <property type="evidence" value="ECO:0007669"/>
    <property type="project" value="UniProtKB-UniRule"/>
</dbReference>
<sequence length="215" mass="24738">MTEPSKKYRTGKIRERNVEQILAAAEHEFVLHGFKGASIQAIADRAGLPKANIHYYFQNKLTLYNAVLENIIDLWNSLLDEMSEDDDPALVLEALIRKKVELSYTHPRASKIFAMEIIQGAPRLKDYIRSDLRQWLRERTRVIDSWMAQGKMNRVDPTHLIFLIWSSTQHYADFDAQVLTLLNQAEYEAEDIEHISRTLSNIILKGCGLKPAVSD</sequence>
<dbReference type="AlphaFoldDB" id="A0A545U9Q9"/>
<dbReference type="SUPFAM" id="SSF48498">
    <property type="entry name" value="Tetracyclin repressor-like, C-terminal domain"/>
    <property type="match status" value="1"/>
</dbReference>
<protein>
    <submittedName>
        <fullName evidence="4">TetR family transcriptional regulator</fullName>
    </submittedName>
</protein>
<dbReference type="EMBL" id="VHSG01000002">
    <property type="protein sequence ID" value="TQV86200.1"/>
    <property type="molecule type" value="Genomic_DNA"/>
</dbReference>
<dbReference type="SUPFAM" id="SSF46689">
    <property type="entry name" value="Homeodomain-like"/>
    <property type="match status" value="1"/>
</dbReference>
<dbReference type="InterPro" id="IPR050109">
    <property type="entry name" value="HTH-type_TetR-like_transc_reg"/>
</dbReference>
<evidence type="ECO:0000259" key="3">
    <source>
        <dbReference type="PROSITE" id="PS50977"/>
    </source>
</evidence>
<gene>
    <name evidence="4" type="ORF">FKG94_01195</name>
</gene>
<dbReference type="Gene3D" id="1.10.10.60">
    <property type="entry name" value="Homeodomain-like"/>
    <property type="match status" value="1"/>
</dbReference>
<feature type="DNA-binding region" description="H-T-H motif" evidence="2">
    <location>
        <begin position="38"/>
        <end position="57"/>
    </location>
</feature>
<dbReference type="PANTHER" id="PTHR30328:SF54">
    <property type="entry name" value="HTH-TYPE TRANSCRIPTIONAL REPRESSOR SCO4008"/>
    <property type="match status" value="1"/>
</dbReference>
<dbReference type="Gene3D" id="1.10.357.10">
    <property type="entry name" value="Tetracycline Repressor, domain 2"/>
    <property type="match status" value="1"/>
</dbReference>
<keyword evidence="1 2" id="KW-0238">DNA-binding</keyword>
<organism evidence="4 5">
    <name type="scientific">Exilibacterium tricleocarpae</name>
    <dbReference type="NCBI Taxonomy" id="2591008"/>
    <lineage>
        <taxon>Bacteria</taxon>
        <taxon>Pseudomonadati</taxon>
        <taxon>Pseudomonadota</taxon>
        <taxon>Gammaproteobacteria</taxon>
        <taxon>Cellvibrionales</taxon>
        <taxon>Cellvibrionaceae</taxon>
        <taxon>Exilibacterium</taxon>
    </lineage>
</organism>
<reference evidence="4 5" key="1">
    <citation type="submission" date="2019-06" db="EMBL/GenBank/DDBJ databases">
        <title>Whole genome sequence for Cellvibrionaceae sp. R142.</title>
        <authorList>
            <person name="Wang G."/>
        </authorList>
    </citation>
    <scope>NUCLEOTIDE SEQUENCE [LARGE SCALE GENOMIC DNA]</scope>
    <source>
        <strain evidence="4 5">R142</strain>
    </source>
</reference>
<evidence type="ECO:0000313" key="5">
    <source>
        <dbReference type="Proteomes" id="UP000319732"/>
    </source>
</evidence>
<dbReference type="InterPro" id="IPR013573">
    <property type="entry name" value="Tscrpt_reg_YcdC_C"/>
</dbReference>
<evidence type="ECO:0000256" key="2">
    <source>
        <dbReference type="PROSITE-ProRule" id="PRU00335"/>
    </source>
</evidence>
<dbReference type="InterPro" id="IPR009057">
    <property type="entry name" value="Homeodomain-like_sf"/>
</dbReference>
<dbReference type="InterPro" id="IPR036271">
    <property type="entry name" value="Tet_transcr_reg_TetR-rel_C_sf"/>
</dbReference>
<dbReference type="PROSITE" id="PS50977">
    <property type="entry name" value="HTH_TETR_2"/>
    <property type="match status" value="1"/>
</dbReference>
<evidence type="ECO:0000256" key="1">
    <source>
        <dbReference type="ARBA" id="ARBA00023125"/>
    </source>
</evidence>
<feature type="domain" description="HTH tetR-type" evidence="3">
    <location>
        <begin position="15"/>
        <end position="75"/>
    </location>
</feature>
<dbReference type="PRINTS" id="PR00455">
    <property type="entry name" value="HTHTETR"/>
</dbReference>
<dbReference type="Pfam" id="PF00440">
    <property type="entry name" value="TetR_N"/>
    <property type="match status" value="1"/>
</dbReference>
<name>A0A545U9Q9_9GAMM</name>
<comment type="caution">
    <text evidence="4">The sequence shown here is derived from an EMBL/GenBank/DDBJ whole genome shotgun (WGS) entry which is preliminary data.</text>
</comment>
<evidence type="ECO:0000313" key="4">
    <source>
        <dbReference type="EMBL" id="TQV86200.1"/>
    </source>
</evidence>
<dbReference type="OrthoDB" id="6860332at2"/>
<dbReference type="Proteomes" id="UP000319732">
    <property type="component" value="Unassembled WGS sequence"/>
</dbReference>
<dbReference type="GO" id="GO:0045892">
    <property type="term" value="P:negative regulation of DNA-templated transcription"/>
    <property type="evidence" value="ECO:0007669"/>
    <property type="project" value="InterPro"/>
</dbReference>
<accession>A0A545U9Q9</accession>
<proteinExistence type="predicted"/>
<dbReference type="Pfam" id="PF08362">
    <property type="entry name" value="TetR_C_3"/>
    <property type="match status" value="1"/>
</dbReference>
<dbReference type="PANTHER" id="PTHR30328">
    <property type="entry name" value="TRANSCRIPTIONAL REPRESSOR"/>
    <property type="match status" value="1"/>
</dbReference>